<comment type="similarity">
    <text evidence="3">Belongs to the acetyltransferase family. RimJ subfamily.</text>
</comment>
<evidence type="ECO:0000259" key="4">
    <source>
        <dbReference type="PROSITE" id="PS51186"/>
    </source>
</evidence>
<dbReference type="Pfam" id="PF13302">
    <property type="entry name" value="Acetyltransf_3"/>
    <property type="match status" value="1"/>
</dbReference>
<dbReference type="PROSITE" id="PS51186">
    <property type="entry name" value="GNAT"/>
    <property type="match status" value="1"/>
</dbReference>
<dbReference type="InterPro" id="IPR016181">
    <property type="entry name" value="Acyl_CoA_acyltransferase"/>
</dbReference>
<feature type="domain" description="N-acetyltransferase" evidence="4">
    <location>
        <begin position="17"/>
        <end position="187"/>
    </location>
</feature>
<name>A0ABN8E5R8_9VIBR</name>
<dbReference type="PANTHER" id="PTHR43792">
    <property type="entry name" value="GNAT FAMILY, PUTATIVE (AFU_ORTHOLOGUE AFUA_3G00765)-RELATED-RELATED"/>
    <property type="match status" value="1"/>
</dbReference>
<dbReference type="EC" id="2.3.1.267" evidence="5"/>
<evidence type="ECO:0000256" key="1">
    <source>
        <dbReference type="ARBA" id="ARBA00022679"/>
    </source>
</evidence>
<gene>
    <name evidence="5" type="primary">rimJ</name>
    <name evidence="5" type="ORF">VMF7928_02264</name>
</gene>
<evidence type="ECO:0000313" key="6">
    <source>
        <dbReference type="Proteomes" id="UP000838748"/>
    </source>
</evidence>
<keyword evidence="6" id="KW-1185">Reference proteome</keyword>
<dbReference type="InterPro" id="IPR051531">
    <property type="entry name" value="N-acetyltransferase"/>
</dbReference>
<proteinExistence type="inferred from homology"/>
<accession>A0ABN8E5R8</accession>
<comment type="caution">
    <text evidence="5">The sequence shown here is derived from an EMBL/GenBank/DDBJ whole genome shotgun (WGS) entry which is preliminary data.</text>
</comment>
<reference evidence="5" key="1">
    <citation type="submission" date="2021-11" db="EMBL/GenBank/DDBJ databases">
        <authorList>
            <person name="Rodrigo-Torres L."/>
            <person name="Arahal R. D."/>
            <person name="Lucena T."/>
        </authorList>
    </citation>
    <scope>NUCLEOTIDE SEQUENCE</scope>
    <source>
        <strain evidence="5">CECT 7928</strain>
    </source>
</reference>
<protein>
    <submittedName>
        <fullName evidence="5">[Ribosomal protein S5]-alanine N-acetyltransferase</fullName>
        <ecNumber evidence="5">2.3.1.267</ecNumber>
    </submittedName>
</protein>
<dbReference type="NCBIfam" id="NF008072">
    <property type="entry name" value="PRK10809.1"/>
    <property type="match status" value="1"/>
</dbReference>
<dbReference type="Gene3D" id="3.40.630.30">
    <property type="match status" value="1"/>
</dbReference>
<keyword evidence="2 5" id="KW-0012">Acyltransferase</keyword>
<dbReference type="Proteomes" id="UP000838748">
    <property type="component" value="Unassembled WGS sequence"/>
</dbReference>
<dbReference type="EMBL" id="CAKLDM010000002">
    <property type="protein sequence ID" value="CAH0539589.1"/>
    <property type="molecule type" value="Genomic_DNA"/>
</dbReference>
<dbReference type="GO" id="GO:0008999">
    <property type="term" value="F:protein-N-terminal-alanine acetyltransferase activity"/>
    <property type="evidence" value="ECO:0007669"/>
    <property type="project" value="UniProtKB-EC"/>
</dbReference>
<dbReference type="RefSeq" id="WP_237361566.1">
    <property type="nucleotide sequence ID" value="NZ_CAKLDM010000002.1"/>
</dbReference>
<dbReference type="InterPro" id="IPR000182">
    <property type="entry name" value="GNAT_dom"/>
</dbReference>
<sequence length="194" mass="22229">MNKISTPTQVYEVDGEILLRTAQVFDAELISQYFCTNKAFLQPWEPKREDAFYTIAGWSKKLIKLNELHKLGIGFYLLIIDRNTQEMLGTISFSNLSRFPMYSCTVGYSVAEHAQGKGIMSRALPMAVNYMFSIQNMHRIGAGYLPCNERSAAVLKKLGFKKEGYAEEYLLINGKWQDHVLTALTNPNWKNEKR</sequence>
<dbReference type="PANTHER" id="PTHR43792:SF8">
    <property type="entry name" value="[RIBOSOMAL PROTEIN US5]-ALANINE N-ACETYLTRANSFERASE"/>
    <property type="match status" value="1"/>
</dbReference>
<evidence type="ECO:0000256" key="2">
    <source>
        <dbReference type="ARBA" id="ARBA00023315"/>
    </source>
</evidence>
<keyword evidence="1 5" id="KW-0808">Transferase</keyword>
<evidence type="ECO:0000313" key="5">
    <source>
        <dbReference type="EMBL" id="CAH0539589.1"/>
    </source>
</evidence>
<organism evidence="5 6">
    <name type="scientific">Vibrio marisflavi CECT 7928</name>
    <dbReference type="NCBI Taxonomy" id="634439"/>
    <lineage>
        <taxon>Bacteria</taxon>
        <taxon>Pseudomonadati</taxon>
        <taxon>Pseudomonadota</taxon>
        <taxon>Gammaproteobacteria</taxon>
        <taxon>Vibrionales</taxon>
        <taxon>Vibrionaceae</taxon>
        <taxon>Vibrio</taxon>
    </lineage>
</organism>
<dbReference type="SUPFAM" id="SSF55729">
    <property type="entry name" value="Acyl-CoA N-acyltransferases (Nat)"/>
    <property type="match status" value="1"/>
</dbReference>
<evidence type="ECO:0000256" key="3">
    <source>
        <dbReference type="ARBA" id="ARBA00038502"/>
    </source>
</evidence>